<evidence type="ECO:0000256" key="1">
    <source>
        <dbReference type="SAM" id="SignalP"/>
    </source>
</evidence>
<dbReference type="Proteomes" id="UP000198824">
    <property type="component" value="Unassembled WGS sequence"/>
</dbReference>
<dbReference type="STRING" id="1166337.SAMN05192580_1368"/>
<dbReference type="EMBL" id="FOZG01000001">
    <property type="protein sequence ID" value="SFR86699.1"/>
    <property type="molecule type" value="Genomic_DNA"/>
</dbReference>
<proteinExistence type="predicted"/>
<dbReference type="Gene3D" id="2.60.120.260">
    <property type="entry name" value="Galactose-binding domain-like"/>
    <property type="match status" value="1"/>
</dbReference>
<dbReference type="SUPFAM" id="SSF52266">
    <property type="entry name" value="SGNH hydrolase"/>
    <property type="match status" value="1"/>
</dbReference>
<evidence type="ECO:0008006" key="4">
    <source>
        <dbReference type="Google" id="ProtNLM"/>
    </source>
</evidence>
<reference evidence="2 3" key="1">
    <citation type="submission" date="2016-10" db="EMBL/GenBank/DDBJ databases">
        <authorList>
            <person name="de Groot N.N."/>
        </authorList>
    </citation>
    <scope>NUCLEOTIDE SEQUENCE [LARGE SCALE GENOMIC DNA]</scope>
    <source>
        <strain evidence="2 3">S5-249</strain>
    </source>
</reference>
<feature type="signal peptide" evidence="1">
    <location>
        <begin position="1"/>
        <end position="23"/>
    </location>
</feature>
<feature type="chain" id="PRO_5011596025" description="Lysophospholipase L1" evidence="1">
    <location>
        <begin position="24"/>
        <end position="479"/>
    </location>
</feature>
<keyword evidence="3" id="KW-1185">Reference proteome</keyword>
<dbReference type="RefSeq" id="WP_093312651.1">
    <property type="nucleotide sequence ID" value="NZ_FOZG01000001.1"/>
</dbReference>
<organism evidence="2 3">
    <name type="scientific">Sphingomonas jatrophae</name>
    <dbReference type="NCBI Taxonomy" id="1166337"/>
    <lineage>
        <taxon>Bacteria</taxon>
        <taxon>Pseudomonadati</taxon>
        <taxon>Pseudomonadota</taxon>
        <taxon>Alphaproteobacteria</taxon>
        <taxon>Sphingomonadales</taxon>
        <taxon>Sphingomonadaceae</taxon>
        <taxon>Sphingomonas</taxon>
    </lineage>
</organism>
<dbReference type="AlphaFoldDB" id="A0A1I6K637"/>
<dbReference type="OrthoDB" id="9790057at2"/>
<sequence>MHALARLIAALLLAVLAVTPAAAQDIPARGLAAKARDYALTGTTALGHIKWQLLQGRDASILVDSDSTGNSASAPREMPFRLADEYARLFPAATIIVNTWNTTTSTYTDQTIVQSGSGPTLTIQNFAVPGAALFYAMGSFWTGASQLAWVTPDAVIFNHGHNHVVGTTIEMVRGELLAGVEMWRLFHPGVPIAIVTQNPRYGDDFMATAYAAWRDVARLRPDVEVIDSYALWIAAGKPASWYLDAVGDGIHPADPGFVGAMVPAVRGELAVAPARPARGAVSLFEPSAASQNLLLNGGFELWPTSPGLPTNWLSSGTITAEKDTSIYRNQRLGYSLKLTASTAGAYIYQDIPAFASLRGKPVTLTVWLYRPTGSTAGAARVAVTAPAPSGGTVTITTRANAPISANLNGWQPWVISGLMVPANASSLRVVIYQDSGTPSANPVYFDQVVLTPGYLPKAISRLDLPRLPANGVGAKQMAA</sequence>
<gene>
    <name evidence="2" type="ORF">SAMN05192580_1368</name>
</gene>
<keyword evidence="1" id="KW-0732">Signal</keyword>
<accession>A0A1I6K637</accession>
<protein>
    <recommendedName>
        <fullName evidence="4">Lysophospholipase L1</fullName>
    </recommendedName>
</protein>
<name>A0A1I6K637_9SPHN</name>
<evidence type="ECO:0000313" key="2">
    <source>
        <dbReference type="EMBL" id="SFR86699.1"/>
    </source>
</evidence>
<evidence type="ECO:0000313" key="3">
    <source>
        <dbReference type="Proteomes" id="UP000198824"/>
    </source>
</evidence>